<name>A0A383VJ94_TETOB</name>
<protein>
    <recommendedName>
        <fullName evidence="3">Ribosomal protein L1</fullName>
    </recommendedName>
</protein>
<dbReference type="CDD" id="cd00403">
    <property type="entry name" value="Ribosomal_L1"/>
    <property type="match status" value="1"/>
</dbReference>
<evidence type="ECO:0008006" key="3">
    <source>
        <dbReference type="Google" id="ProtNLM"/>
    </source>
</evidence>
<proteinExistence type="predicted"/>
<evidence type="ECO:0000313" key="2">
    <source>
        <dbReference type="Proteomes" id="UP000256970"/>
    </source>
</evidence>
<dbReference type="GO" id="GO:0003723">
    <property type="term" value="F:RNA binding"/>
    <property type="evidence" value="ECO:0007669"/>
    <property type="project" value="InterPro"/>
</dbReference>
<dbReference type="Proteomes" id="UP000256970">
    <property type="component" value="Unassembled WGS sequence"/>
</dbReference>
<dbReference type="FunFam" id="3.40.50.790:FF:000012">
    <property type="entry name" value="Ribosomal protein L1p/L10e family"/>
    <property type="match status" value="1"/>
</dbReference>
<evidence type="ECO:0000313" key="1">
    <source>
        <dbReference type="EMBL" id="SZX64990.1"/>
    </source>
</evidence>
<reference evidence="1 2" key="1">
    <citation type="submission" date="2016-10" db="EMBL/GenBank/DDBJ databases">
        <authorList>
            <person name="Cai Z."/>
        </authorList>
    </citation>
    <scope>NUCLEOTIDE SEQUENCE [LARGE SCALE GENOMIC DNA]</scope>
</reference>
<dbReference type="PANTHER" id="PTHR23105">
    <property type="entry name" value="RIBOSOMAL PROTEIN L7AE FAMILY MEMBER"/>
    <property type="match status" value="1"/>
</dbReference>
<dbReference type="InterPro" id="IPR016095">
    <property type="entry name" value="Ribosomal_uL1_3-a/b-sand"/>
</dbReference>
<keyword evidence="2" id="KW-1185">Reference proteome</keyword>
<dbReference type="STRING" id="3088.A0A383VJ94"/>
<gene>
    <name evidence="1" type="ORF">BQ4739_LOCUS5462</name>
</gene>
<dbReference type="InterPro" id="IPR028364">
    <property type="entry name" value="Ribosomal_uL1/biogenesis"/>
</dbReference>
<dbReference type="Gene3D" id="3.30.190.20">
    <property type="match status" value="1"/>
</dbReference>
<dbReference type="AlphaFoldDB" id="A0A383VJ94"/>
<dbReference type="EMBL" id="FNXT01000524">
    <property type="protein sequence ID" value="SZX64990.1"/>
    <property type="molecule type" value="Genomic_DNA"/>
</dbReference>
<accession>A0A383VJ94</accession>
<dbReference type="Gene3D" id="3.40.50.790">
    <property type="match status" value="1"/>
</dbReference>
<sequence>MELPGFKPQQLQKAVSSLLKFVGDADKSTQLLEEDEVFHLVVSLKKAPVGPRKDKLIRIAIPHPLWTAEGAEVCLFVKDHKGEGHKAAKQRLAKLLKNGGVAKVVGLSKLRTKYESHEAKRQLCGAYDLFLADERIIPSLPKLIGKAFFKKKKQPVPVDMRAADFPKQVQAALAATYMTPPQGTCVSVRVARSSMEQQQIVENAMAALRGVVGNIPKKWGNVQAVYLKTSESMSLPVYQVLPEEPTKIAAQQQEEQDSQ</sequence>
<dbReference type="InterPro" id="IPR023674">
    <property type="entry name" value="Ribosomal_uL1-like"/>
</dbReference>
<dbReference type="Pfam" id="PF00687">
    <property type="entry name" value="Ribosomal_L1"/>
    <property type="match status" value="1"/>
</dbReference>
<organism evidence="1 2">
    <name type="scientific">Tetradesmus obliquus</name>
    <name type="common">Green alga</name>
    <name type="synonym">Acutodesmus obliquus</name>
    <dbReference type="NCBI Taxonomy" id="3088"/>
    <lineage>
        <taxon>Eukaryota</taxon>
        <taxon>Viridiplantae</taxon>
        <taxon>Chlorophyta</taxon>
        <taxon>core chlorophytes</taxon>
        <taxon>Chlorophyceae</taxon>
        <taxon>CS clade</taxon>
        <taxon>Sphaeropleales</taxon>
        <taxon>Scenedesmaceae</taxon>
        <taxon>Tetradesmus</taxon>
    </lineage>
</organism>
<dbReference type="InterPro" id="IPR050257">
    <property type="entry name" value="eL8/uL1-like"/>
</dbReference>
<dbReference type="SUPFAM" id="SSF56808">
    <property type="entry name" value="Ribosomal protein L1"/>
    <property type="match status" value="1"/>
</dbReference>